<dbReference type="PANTHER" id="PTHR38111:SF11">
    <property type="entry name" value="TRANSCRIPTION FACTOR DOMAIN-CONTAINING PROTEIN-RELATED"/>
    <property type="match status" value="1"/>
</dbReference>
<evidence type="ECO:0000256" key="1">
    <source>
        <dbReference type="ARBA" id="ARBA00023242"/>
    </source>
</evidence>
<dbReference type="Pfam" id="PF00172">
    <property type="entry name" value="Zn_clus"/>
    <property type="match status" value="1"/>
</dbReference>
<feature type="domain" description="Zn(2)-C6 fungal-type" evidence="2">
    <location>
        <begin position="7"/>
        <end position="35"/>
    </location>
</feature>
<dbReference type="PROSITE" id="PS50048">
    <property type="entry name" value="ZN2_CY6_FUNGAL_2"/>
    <property type="match status" value="1"/>
</dbReference>
<dbReference type="OrthoDB" id="3525185at2759"/>
<gene>
    <name evidence="3" type="ORF">K504DRAFT_457620</name>
</gene>
<reference evidence="3" key="1">
    <citation type="journal article" date="2020" name="Stud. Mycol.">
        <title>101 Dothideomycetes genomes: a test case for predicting lifestyles and emergence of pathogens.</title>
        <authorList>
            <person name="Haridas S."/>
            <person name="Albert R."/>
            <person name="Binder M."/>
            <person name="Bloem J."/>
            <person name="Labutti K."/>
            <person name="Salamov A."/>
            <person name="Andreopoulos B."/>
            <person name="Baker S."/>
            <person name="Barry K."/>
            <person name="Bills G."/>
            <person name="Bluhm B."/>
            <person name="Cannon C."/>
            <person name="Castanera R."/>
            <person name="Culley D."/>
            <person name="Daum C."/>
            <person name="Ezra D."/>
            <person name="Gonzalez J."/>
            <person name="Henrissat B."/>
            <person name="Kuo A."/>
            <person name="Liang C."/>
            <person name="Lipzen A."/>
            <person name="Lutzoni F."/>
            <person name="Magnuson J."/>
            <person name="Mondo S."/>
            <person name="Nolan M."/>
            <person name="Ohm R."/>
            <person name="Pangilinan J."/>
            <person name="Park H.-J."/>
            <person name="Ramirez L."/>
            <person name="Alfaro M."/>
            <person name="Sun H."/>
            <person name="Tritt A."/>
            <person name="Yoshinaga Y."/>
            <person name="Zwiers L.-H."/>
            <person name="Turgeon B."/>
            <person name="Goodwin S."/>
            <person name="Spatafora J."/>
            <person name="Crous P."/>
            <person name="Grigoriev I."/>
        </authorList>
    </citation>
    <scope>NUCLEOTIDE SEQUENCE</scope>
    <source>
        <strain evidence="3">CBS 279.74</strain>
    </source>
</reference>
<dbReference type="SUPFAM" id="SSF57701">
    <property type="entry name" value="Zn2/Cys6 DNA-binding domain"/>
    <property type="match status" value="1"/>
</dbReference>
<dbReference type="InterPro" id="IPR036864">
    <property type="entry name" value="Zn2-C6_fun-type_DNA-bd_sf"/>
</dbReference>
<dbReference type="Gene3D" id="4.10.240.10">
    <property type="entry name" value="Zn(2)-C6 fungal-type DNA-binding domain"/>
    <property type="match status" value="1"/>
</dbReference>
<dbReference type="InterPro" id="IPR001138">
    <property type="entry name" value="Zn2Cys6_DnaBD"/>
</dbReference>
<dbReference type="CDD" id="cd00067">
    <property type="entry name" value="GAL4"/>
    <property type="match status" value="1"/>
</dbReference>
<organism evidence="3 4">
    <name type="scientific">Pleomassaria siparia CBS 279.74</name>
    <dbReference type="NCBI Taxonomy" id="1314801"/>
    <lineage>
        <taxon>Eukaryota</taxon>
        <taxon>Fungi</taxon>
        <taxon>Dikarya</taxon>
        <taxon>Ascomycota</taxon>
        <taxon>Pezizomycotina</taxon>
        <taxon>Dothideomycetes</taxon>
        <taxon>Pleosporomycetidae</taxon>
        <taxon>Pleosporales</taxon>
        <taxon>Pleomassariaceae</taxon>
        <taxon>Pleomassaria</taxon>
    </lineage>
</organism>
<proteinExistence type="predicted"/>
<dbReference type="PROSITE" id="PS00463">
    <property type="entry name" value="ZN2_CY6_FUNGAL_1"/>
    <property type="match status" value="1"/>
</dbReference>
<keyword evidence="1" id="KW-0539">Nucleus</keyword>
<evidence type="ECO:0000259" key="2">
    <source>
        <dbReference type="PROSITE" id="PS50048"/>
    </source>
</evidence>
<name>A0A6G1KRD7_9PLEO</name>
<evidence type="ECO:0000313" key="3">
    <source>
        <dbReference type="EMBL" id="KAF2715456.1"/>
    </source>
</evidence>
<dbReference type="Proteomes" id="UP000799428">
    <property type="component" value="Unassembled WGS sequence"/>
</dbReference>
<dbReference type="AlphaFoldDB" id="A0A6G1KRD7"/>
<dbReference type="GO" id="GO:0008270">
    <property type="term" value="F:zinc ion binding"/>
    <property type="evidence" value="ECO:0007669"/>
    <property type="project" value="InterPro"/>
</dbReference>
<dbReference type="GO" id="GO:0000981">
    <property type="term" value="F:DNA-binding transcription factor activity, RNA polymerase II-specific"/>
    <property type="evidence" value="ECO:0007669"/>
    <property type="project" value="InterPro"/>
</dbReference>
<dbReference type="PANTHER" id="PTHR38111">
    <property type="entry name" value="ZN(2)-C6 FUNGAL-TYPE DOMAIN-CONTAINING PROTEIN-RELATED"/>
    <property type="match status" value="1"/>
</dbReference>
<dbReference type="SMART" id="SM00066">
    <property type="entry name" value="GAL4"/>
    <property type="match status" value="1"/>
</dbReference>
<sequence length="439" mass="49168">MPPRTKSCAICRKKRMKCDATPPQCLMCIRTGRECPGIPEGPLFVDMTAKAGVGMKRRSKNNPVIQEPARVNQTPQDYIIDNLLLPQMYQISHRAMVIEAFYAKFLAYFTSDGERYDLQNKKTWLHQLPQLAMDGSYTALTLAVQATASAYCGVETGNMSVVRDAWNTYGKALSMHARIIRSNPKVVTVHMISTSVMLSLLEAMSSTTSDAYREHISGAAKMLEATGPGECSQGVLCQLFFHIRTQMAFVYLTTRKSQRIPVKKILIETLAYERLPTFQRLMSHIGMLAEIYVDKTSPGSKEQLIDLAVYSGVKADIDALYLEYKEQAESRGEVLSWKTSDGRTDYRDSFTALSLAYFSAARILLTILAPRLAATFPNFTDHYASILSCAYYLKAHRIGCAYMRMAMPLYLVAVHSPEAEQRMSAIGNFCSSLNVMYKS</sequence>
<dbReference type="InterPro" id="IPR053178">
    <property type="entry name" value="Osmoadaptation_assoc"/>
</dbReference>
<dbReference type="EMBL" id="MU005764">
    <property type="protein sequence ID" value="KAF2715456.1"/>
    <property type="molecule type" value="Genomic_DNA"/>
</dbReference>
<evidence type="ECO:0000313" key="4">
    <source>
        <dbReference type="Proteomes" id="UP000799428"/>
    </source>
</evidence>
<protein>
    <recommendedName>
        <fullName evidence="2">Zn(2)-C6 fungal-type domain-containing protein</fullName>
    </recommendedName>
</protein>
<keyword evidence="4" id="KW-1185">Reference proteome</keyword>
<accession>A0A6G1KRD7</accession>